<proteinExistence type="inferred from homology"/>
<dbReference type="EMBL" id="JAUSTZ010000014">
    <property type="protein sequence ID" value="MDQ0228077.1"/>
    <property type="molecule type" value="Genomic_DNA"/>
</dbReference>
<comment type="function">
    <text evidence="4">Catalyzes the interconversion of L-alanine and D-alanine. May also act on other amino acids.</text>
</comment>
<dbReference type="SMART" id="SM01005">
    <property type="entry name" value="Ala_racemase_C"/>
    <property type="match status" value="1"/>
</dbReference>
<name>A0ABT9Z776_9BACI</name>
<keyword evidence="2 4" id="KW-0663">Pyridoxal phosphate</keyword>
<keyword evidence="3 4" id="KW-0413">Isomerase</keyword>
<feature type="binding site" evidence="4">
    <location>
        <position position="136"/>
    </location>
    <ligand>
        <name>substrate</name>
    </ligand>
</feature>
<dbReference type="Proteomes" id="UP001232245">
    <property type="component" value="Unassembled WGS sequence"/>
</dbReference>
<dbReference type="InterPro" id="IPR001608">
    <property type="entry name" value="Ala_racemase_N"/>
</dbReference>
<evidence type="ECO:0000256" key="2">
    <source>
        <dbReference type="ARBA" id="ARBA00022898"/>
    </source>
</evidence>
<evidence type="ECO:0000256" key="4">
    <source>
        <dbReference type="HAMAP-Rule" id="MF_01201"/>
    </source>
</evidence>
<dbReference type="EC" id="5.1.1.1" evidence="4"/>
<dbReference type="HAMAP" id="MF_01201">
    <property type="entry name" value="Ala_racemase"/>
    <property type="match status" value="1"/>
</dbReference>
<dbReference type="Gene3D" id="3.20.20.10">
    <property type="entry name" value="Alanine racemase"/>
    <property type="match status" value="1"/>
</dbReference>
<dbReference type="PANTHER" id="PTHR30511:SF0">
    <property type="entry name" value="ALANINE RACEMASE, CATABOLIC-RELATED"/>
    <property type="match status" value="1"/>
</dbReference>
<evidence type="ECO:0000313" key="7">
    <source>
        <dbReference type="Proteomes" id="UP001232245"/>
    </source>
</evidence>
<comment type="cofactor">
    <cofactor evidence="1 4">
        <name>pyridoxal 5'-phosphate</name>
        <dbReference type="ChEBI" id="CHEBI:597326"/>
    </cofactor>
</comment>
<feature type="active site" description="Proton acceptor; specific for D-alanine" evidence="4">
    <location>
        <position position="40"/>
    </location>
</feature>
<feature type="modified residue" description="N6-(pyridoxal phosphate)lysine" evidence="4">
    <location>
        <position position="40"/>
    </location>
</feature>
<comment type="similarity">
    <text evidence="4">Belongs to the alanine racemase family.</text>
</comment>
<reference evidence="6 7" key="1">
    <citation type="submission" date="2023-07" db="EMBL/GenBank/DDBJ databases">
        <title>Genomic Encyclopedia of Type Strains, Phase IV (KMG-IV): sequencing the most valuable type-strain genomes for metagenomic binning, comparative biology and taxonomic classification.</title>
        <authorList>
            <person name="Goeker M."/>
        </authorList>
    </citation>
    <scope>NUCLEOTIDE SEQUENCE [LARGE SCALE GENOMIC DNA]</scope>
    <source>
        <strain evidence="6 7">DSM 17723</strain>
    </source>
</reference>
<dbReference type="SUPFAM" id="SSF50621">
    <property type="entry name" value="Alanine racemase C-terminal domain-like"/>
    <property type="match status" value="1"/>
</dbReference>
<protein>
    <recommendedName>
        <fullName evidence="4">Alanine racemase</fullName>
        <ecNumber evidence="4">5.1.1.1</ecNumber>
    </recommendedName>
</protein>
<evidence type="ECO:0000313" key="6">
    <source>
        <dbReference type="EMBL" id="MDQ0228077.1"/>
    </source>
</evidence>
<dbReference type="PROSITE" id="PS00395">
    <property type="entry name" value="ALANINE_RACEMASE"/>
    <property type="match status" value="1"/>
</dbReference>
<accession>A0ABT9Z776</accession>
<feature type="domain" description="Alanine racemase C-terminal" evidence="5">
    <location>
        <begin position="244"/>
        <end position="369"/>
    </location>
</feature>
<dbReference type="PANTHER" id="PTHR30511">
    <property type="entry name" value="ALANINE RACEMASE"/>
    <property type="match status" value="1"/>
</dbReference>
<dbReference type="InterPro" id="IPR011079">
    <property type="entry name" value="Ala_racemase_C"/>
</dbReference>
<dbReference type="GO" id="GO:0008784">
    <property type="term" value="F:alanine racemase activity"/>
    <property type="evidence" value="ECO:0007669"/>
    <property type="project" value="UniProtKB-EC"/>
</dbReference>
<dbReference type="Pfam" id="PF00842">
    <property type="entry name" value="Ala_racemase_C"/>
    <property type="match status" value="1"/>
</dbReference>
<evidence type="ECO:0000256" key="1">
    <source>
        <dbReference type="ARBA" id="ARBA00001933"/>
    </source>
</evidence>
<evidence type="ECO:0000256" key="3">
    <source>
        <dbReference type="ARBA" id="ARBA00023235"/>
    </source>
</evidence>
<dbReference type="InterPro" id="IPR000821">
    <property type="entry name" value="Ala_racemase"/>
</dbReference>
<evidence type="ECO:0000259" key="5">
    <source>
        <dbReference type="SMART" id="SM01005"/>
    </source>
</evidence>
<dbReference type="NCBIfam" id="TIGR00492">
    <property type="entry name" value="alr"/>
    <property type="match status" value="1"/>
</dbReference>
<feature type="binding site" evidence="4">
    <location>
        <position position="312"/>
    </location>
    <ligand>
        <name>substrate</name>
    </ligand>
</feature>
<feature type="active site" description="Proton acceptor; specific for L-alanine" evidence="4">
    <location>
        <position position="265"/>
    </location>
</feature>
<dbReference type="RefSeq" id="WP_095302518.1">
    <property type="nucleotide sequence ID" value="NZ_CADEPK010000009.1"/>
</dbReference>
<comment type="caution">
    <text evidence="6">The sequence shown here is derived from an EMBL/GenBank/DDBJ whole genome shotgun (WGS) entry which is preliminary data.</text>
</comment>
<dbReference type="InterPro" id="IPR009006">
    <property type="entry name" value="Ala_racemase/Decarboxylase_C"/>
</dbReference>
<dbReference type="Gene3D" id="2.40.37.10">
    <property type="entry name" value="Lyase, Ornithine Decarboxylase, Chain A, domain 1"/>
    <property type="match status" value="1"/>
</dbReference>
<comment type="pathway">
    <text evidence="4">Amino-acid biosynthesis; D-alanine biosynthesis; D-alanine from L-alanine: step 1/1.</text>
</comment>
<dbReference type="CDD" id="cd00430">
    <property type="entry name" value="PLPDE_III_AR"/>
    <property type="match status" value="1"/>
</dbReference>
<keyword evidence="7" id="KW-1185">Reference proteome</keyword>
<dbReference type="PRINTS" id="PR00992">
    <property type="entry name" value="ALARACEMASE"/>
</dbReference>
<dbReference type="InterPro" id="IPR029066">
    <property type="entry name" value="PLP-binding_barrel"/>
</dbReference>
<dbReference type="Pfam" id="PF01168">
    <property type="entry name" value="Ala_racemase_N"/>
    <property type="match status" value="1"/>
</dbReference>
<gene>
    <name evidence="6" type="ORF">J2S02_004441</name>
</gene>
<sequence length="385" mass="43044">MQQEFYRDTWVDIDLDAISHNVKSMKEHVGKNVKVIAVVKANAYGHGSVQVAKTAIKSGASMLAVAFLDEAIALRNSGIEAPILILGATRASAIQLAIKYDITLTVFSLDWLVEASQYIQEGTVKIHVKLDTGMSRLGVREEKSLLAIFDYVKTSSCFHIEGIYTHFATADEKDVTYFNEQYEKFDEFLELIPHDELLVHCGNSATGLRFPEKVYNAVRLGISMYGLTPSLEIKDELPYTLKEAFSLKTKLVNVKKVPKGTKVSYGATYEAKSEEWIGTIPIGYADGWIRALRDVDVLVAGQRAPLVGRICMDQCMIKLPYELPIGETVTLIGRQNNEKISVDEIASHLNTINYEITCMISMRVPRIFWENGQKISVDNPIINNL</sequence>
<dbReference type="SUPFAM" id="SSF51419">
    <property type="entry name" value="PLP-binding barrel"/>
    <property type="match status" value="1"/>
</dbReference>
<comment type="catalytic activity">
    <reaction evidence="4">
        <text>L-alanine = D-alanine</text>
        <dbReference type="Rhea" id="RHEA:20249"/>
        <dbReference type="ChEBI" id="CHEBI:57416"/>
        <dbReference type="ChEBI" id="CHEBI:57972"/>
        <dbReference type="EC" id="5.1.1.1"/>
    </reaction>
</comment>
<dbReference type="InterPro" id="IPR020622">
    <property type="entry name" value="Ala_racemase_pyridoxalP-BS"/>
</dbReference>
<organism evidence="6 7">
    <name type="scientific">Metabacillus niabensis</name>
    <dbReference type="NCBI Taxonomy" id="324854"/>
    <lineage>
        <taxon>Bacteria</taxon>
        <taxon>Bacillati</taxon>
        <taxon>Bacillota</taxon>
        <taxon>Bacilli</taxon>
        <taxon>Bacillales</taxon>
        <taxon>Bacillaceae</taxon>
        <taxon>Metabacillus</taxon>
    </lineage>
</organism>